<dbReference type="PROSITE" id="PS50943">
    <property type="entry name" value="HTH_CROC1"/>
    <property type="match status" value="1"/>
</dbReference>
<dbReference type="InterPro" id="IPR050109">
    <property type="entry name" value="HTH-type_TetR-like_transc_reg"/>
</dbReference>
<keyword evidence="1" id="KW-0805">Transcription regulation</keyword>
<name>A0A556AV55_9BURK</name>
<dbReference type="RefSeq" id="WP_143947683.1">
    <property type="nucleotide sequence ID" value="NZ_BAABMB010000002.1"/>
</dbReference>
<evidence type="ECO:0000256" key="3">
    <source>
        <dbReference type="ARBA" id="ARBA00023163"/>
    </source>
</evidence>
<dbReference type="GO" id="GO:0000976">
    <property type="term" value="F:transcription cis-regulatory region binding"/>
    <property type="evidence" value="ECO:0007669"/>
    <property type="project" value="TreeGrafter"/>
</dbReference>
<dbReference type="Gene3D" id="1.10.10.60">
    <property type="entry name" value="Homeodomain-like"/>
    <property type="match status" value="1"/>
</dbReference>
<evidence type="ECO:0000256" key="1">
    <source>
        <dbReference type="ARBA" id="ARBA00023015"/>
    </source>
</evidence>
<dbReference type="PANTHER" id="PTHR30055">
    <property type="entry name" value="HTH-TYPE TRANSCRIPTIONAL REGULATOR RUTR"/>
    <property type="match status" value="1"/>
</dbReference>
<dbReference type="PANTHER" id="PTHR30055:SF148">
    <property type="entry name" value="TETR-FAMILY TRANSCRIPTIONAL REGULATOR"/>
    <property type="match status" value="1"/>
</dbReference>
<evidence type="ECO:0000256" key="2">
    <source>
        <dbReference type="ARBA" id="ARBA00023125"/>
    </source>
</evidence>
<comment type="caution">
    <text evidence="7">The sequence shown here is derived from an EMBL/GenBank/DDBJ whole genome shotgun (WGS) entry which is preliminary data.</text>
</comment>
<dbReference type="PROSITE" id="PS50977">
    <property type="entry name" value="HTH_TETR_2"/>
    <property type="match status" value="1"/>
</dbReference>
<sequence>MSTGNKRDAVAHAAVLKAASDLLNERGPHGLSMEAVARLSGVSKPTIYRWWPDKTALLLELFNKEILPVPEIPEHADLATELKLRMHALFQAWRETPAGRVFRGLVIEMQSTPEMIEEFRKEALAPRRRQSVRAFQRAIDRGDLAAGVNVEGLLDLLYGWAWYRLLTGQLTPDAEFEVALDCIARGAASLKACA</sequence>
<evidence type="ECO:0000313" key="7">
    <source>
        <dbReference type="EMBL" id="TSH96822.1"/>
    </source>
</evidence>
<evidence type="ECO:0000259" key="5">
    <source>
        <dbReference type="PROSITE" id="PS50943"/>
    </source>
</evidence>
<proteinExistence type="predicted"/>
<feature type="DNA-binding region" description="H-T-H motif" evidence="4">
    <location>
        <begin position="32"/>
        <end position="51"/>
    </location>
</feature>
<dbReference type="OrthoDB" id="9796019at2"/>
<dbReference type="InterPro" id="IPR009057">
    <property type="entry name" value="Homeodomain-like_sf"/>
</dbReference>
<dbReference type="Pfam" id="PF16859">
    <property type="entry name" value="TetR_C_11"/>
    <property type="match status" value="1"/>
</dbReference>
<evidence type="ECO:0000259" key="6">
    <source>
        <dbReference type="PROSITE" id="PS50977"/>
    </source>
</evidence>
<dbReference type="PRINTS" id="PR00455">
    <property type="entry name" value="HTHTETR"/>
</dbReference>
<accession>A0A556AV55</accession>
<dbReference type="SUPFAM" id="SSF46689">
    <property type="entry name" value="Homeodomain-like"/>
    <property type="match status" value="1"/>
</dbReference>
<reference evidence="7 8" key="1">
    <citation type="submission" date="2019-07" db="EMBL/GenBank/DDBJ databases">
        <title>Qingshengfaniella alkalisoli gen. nov., sp. nov., isolated from saline soil.</title>
        <authorList>
            <person name="Xu L."/>
            <person name="Huang X.-X."/>
            <person name="Sun J.-Q."/>
        </authorList>
    </citation>
    <scope>NUCLEOTIDE SEQUENCE [LARGE SCALE GENOMIC DNA]</scope>
    <source>
        <strain evidence="7 8">DSM 27279</strain>
    </source>
</reference>
<feature type="domain" description="HTH tetR-type" evidence="6">
    <location>
        <begin position="9"/>
        <end position="69"/>
    </location>
</feature>
<dbReference type="InterPro" id="IPR011075">
    <property type="entry name" value="TetR_C"/>
</dbReference>
<dbReference type="Gene3D" id="1.10.357.10">
    <property type="entry name" value="Tetracycline Repressor, domain 2"/>
    <property type="match status" value="1"/>
</dbReference>
<evidence type="ECO:0000256" key="4">
    <source>
        <dbReference type="PROSITE-ProRule" id="PRU00335"/>
    </source>
</evidence>
<keyword evidence="3" id="KW-0804">Transcription</keyword>
<keyword evidence="2 4" id="KW-0238">DNA-binding</keyword>
<dbReference type="SUPFAM" id="SSF48498">
    <property type="entry name" value="Tetracyclin repressor-like, C-terminal domain"/>
    <property type="match status" value="1"/>
</dbReference>
<dbReference type="Pfam" id="PF00440">
    <property type="entry name" value="TetR_N"/>
    <property type="match status" value="1"/>
</dbReference>
<dbReference type="InterPro" id="IPR036271">
    <property type="entry name" value="Tet_transcr_reg_TetR-rel_C_sf"/>
</dbReference>
<dbReference type="GO" id="GO:0003700">
    <property type="term" value="F:DNA-binding transcription factor activity"/>
    <property type="evidence" value="ECO:0007669"/>
    <property type="project" value="TreeGrafter"/>
</dbReference>
<gene>
    <name evidence="7" type="ORF">FOZ76_08325</name>
</gene>
<organism evidence="7 8">
    <name type="scientific">Verticiella sediminum</name>
    <dbReference type="NCBI Taxonomy" id="1247510"/>
    <lineage>
        <taxon>Bacteria</taxon>
        <taxon>Pseudomonadati</taxon>
        <taxon>Pseudomonadota</taxon>
        <taxon>Betaproteobacteria</taxon>
        <taxon>Burkholderiales</taxon>
        <taxon>Alcaligenaceae</taxon>
        <taxon>Verticiella</taxon>
    </lineage>
</organism>
<keyword evidence="8" id="KW-1185">Reference proteome</keyword>
<dbReference type="InterPro" id="IPR001647">
    <property type="entry name" value="HTH_TetR"/>
</dbReference>
<dbReference type="AlphaFoldDB" id="A0A556AV55"/>
<dbReference type="EMBL" id="VLTJ01000013">
    <property type="protein sequence ID" value="TSH96822.1"/>
    <property type="molecule type" value="Genomic_DNA"/>
</dbReference>
<dbReference type="InterPro" id="IPR001387">
    <property type="entry name" value="Cro/C1-type_HTH"/>
</dbReference>
<protein>
    <submittedName>
        <fullName evidence="7">TetR/AcrR family transcriptional regulator</fullName>
    </submittedName>
</protein>
<feature type="domain" description="HTH cro/C1-type" evidence="5">
    <location>
        <begin position="22"/>
        <end position="50"/>
    </location>
</feature>
<dbReference type="Proteomes" id="UP000318405">
    <property type="component" value="Unassembled WGS sequence"/>
</dbReference>
<evidence type="ECO:0000313" key="8">
    <source>
        <dbReference type="Proteomes" id="UP000318405"/>
    </source>
</evidence>